<proteinExistence type="predicted"/>
<evidence type="ECO:0000313" key="1">
    <source>
        <dbReference type="EMBL" id="KAI4364790.1"/>
    </source>
</evidence>
<comment type="caution">
    <text evidence="1">The sequence shown here is derived from an EMBL/GenBank/DDBJ whole genome shotgun (WGS) entry which is preliminary data.</text>
</comment>
<dbReference type="Proteomes" id="UP001057402">
    <property type="component" value="Chromosome 6"/>
</dbReference>
<evidence type="ECO:0000313" key="2">
    <source>
        <dbReference type="Proteomes" id="UP001057402"/>
    </source>
</evidence>
<accession>A0ACB9QHH2</accession>
<gene>
    <name evidence="1" type="ORF">MLD38_020837</name>
</gene>
<name>A0ACB9QHH2_9MYRT</name>
<organism evidence="1 2">
    <name type="scientific">Melastoma candidum</name>
    <dbReference type="NCBI Taxonomy" id="119954"/>
    <lineage>
        <taxon>Eukaryota</taxon>
        <taxon>Viridiplantae</taxon>
        <taxon>Streptophyta</taxon>
        <taxon>Embryophyta</taxon>
        <taxon>Tracheophyta</taxon>
        <taxon>Spermatophyta</taxon>
        <taxon>Magnoliopsida</taxon>
        <taxon>eudicotyledons</taxon>
        <taxon>Gunneridae</taxon>
        <taxon>Pentapetalae</taxon>
        <taxon>rosids</taxon>
        <taxon>malvids</taxon>
        <taxon>Myrtales</taxon>
        <taxon>Melastomataceae</taxon>
        <taxon>Melastomatoideae</taxon>
        <taxon>Melastomateae</taxon>
        <taxon>Melastoma</taxon>
    </lineage>
</organism>
<sequence length="1535" mass="173036">MRMVEMERGDEVVATRTRQQTSMQHNRVSGRGKRKSVVHKVVRGVAQKAGDFSGSRATSTVGRQTRMRFVRSDCSIAEDGDDRSIALEKCVKKKIGAIRHSGEKRKSCGNSEPAFPRKTPDVGDCEVEYDSTGEKKVTDEVEEETGVVPGTRAPSCVAHRTRSQFRKLTSGVMKAGGKEPEDYILIVDTDENSNGVEEEIDGEDIMKDVEVLDNSIFVRNRKDKGNEDDLCQNLPLGDEVIEIRRSMPVASRISRQIRIQCDEVSSKRRKLGDGSAKYDSIRDKGVSEVQEMARDSSGILDTSCVAHRTRSQLAESKCSWTRAGHNSSGNVIQIDDEDDEDNAEEEEDKDEDNMGDVIKGDEAKEESIDGGSRQAEDKDDDLNKYMSEEELLMSCSKKENDVLKNEDLVEKFKSQLCKGEAYIFVERGEKCKTVMLDIEDVSSYPRVRQLPMCVARLIKSHDIKQRSDFSMGENNRLEDSIHIVDDGDDDEEEMEKEEDDGEEEDRVKVCNVMEDSIKEDISDNASNEDDLTDIYVEEESSADKYDEVDSMDDSVTEESSEVEYDEDGLKEYKSVDGKEGNDSEENDPHSSDLENEFSMDASADMLSSQMPACIARRTRSHFKALRSDVMNDGTFSNPCCLDNDGDDQNIALQYNNSSGLHKDLFGGKSRSFEVNKTKVTNAIEGRVESSDEEDQNIGLHDNNSCAIHKDLLVGKCGSSEFCERELTSASEGGVDHIQIPKSNGGESRPPDKRLFKHPNDARKIQPADSARENIVECRQKPNGHSKRKHIRQAYDARKVLLEAIWGQRDSLRESIGIVISKVGRITNWKFTFEEDSQPLEKSDSELEFDKLWMEFEFCLRSCEIESGNTDTVENGDPLQPRLDPCMWGSHDAILDEEIGFKCRNCSIIIQEIRDVVAPFRKDPVERYVKRDFRSLDDDFFRMLPTESITNDLNSSFPSALDGTVWDLIPGTKYTLYPHQREGFEFIWKNIAGTIDLSKARSLKESNDGSGCIISHAPGTGKSRLTIVFLQAYLRFFPDCRPVIIAPKSMLLTWEDEFKKWNVDFPFHNVNNNELSGKEDSDALAILARLQCWSPYKDILRMVKLYSWKCQSSVLGISYTLFEKLTFGRTTGEDDWSEGNVLLKLPGVLVLDEGHTPRNNDTLIWQALSSVRTQKRICLSGTPFQNNFNELFNTFCMARPGFASTMANVNKGNSLKRRGRKPSAVKSNWANLTNSICENNVNELENLKAIISPFVHVYTGNVLRDTLPGLSHKIIYLRPGPLQKSLLQSTDGIANIMERRHITSLISVHPSLLLQHSSAVIGQSFPMVAELRGMQLTLQDGVKTKFLIEFLRLTEALKEKVLVFSDYIDPLVFLKDQLKSCFCWTEGVEVLYMDGKLDVKQRQASISVFNEEGGNAKVLLASKKACCEGISLVGASRVVFLDAAWNPSVQRQAISRAYRLGQKKFVYVYHLITFATIEEDVYRLQMRKDRISNMVFPSAKGNDIDCPQSSTDGPEDKILLEMLEHSTITNFIEKVV</sequence>
<dbReference type="EMBL" id="CM042885">
    <property type="protein sequence ID" value="KAI4364790.1"/>
    <property type="molecule type" value="Genomic_DNA"/>
</dbReference>
<keyword evidence="2" id="KW-1185">Reference proteome</keyword>
<reference evidence="2" key="1">
    <citation type="journal article" date="2023" name="Front. Plant Sci.">
        <title>Chromosomal-level genome assembly of Melastoma candidum provides insights into trichome evolution.</title>
        <authorList>
            <person name="Zhong Y."/>
            <person name="Wu W."/>
            <person name="Sun C."/>
            <person name="Zou P."/>
            <person name="Liu Y."/>
            <person name="Dai S."/>
            <person name="Zhou R."/>
        </authorList>
    </citation>
    <scope>NUCLEOTIDE SEQUENCE [LARGE SCALE GENOMIC DNA]</scope>
</reference>
<protein>
    <submittedName>
        <fullName evidence="1">Uncharacterized protein</fullName>
    </submittedName>
</protein>